<evidence type="ECO:0000256" key="6">
    <source>
        <dbReference type="ARBA" id="ARBA00022840"/>
    </source>
</evidence>
<dbReference type="CDD" id="cd03257">
    <property type="entry name" value="ABC_NikE_OppD_transporters"/>
    <property type="match status" value="1"/>
</dbReference>
<evidence type="ECO:0000256" key="1">
    <source>
        <dbReference type="ARBA" id="ARBA00005417"/>
    </source>
</evidence>
<dbReference type="GO" id="GO:0055085">
    <property type="term" value="P:transmembrane transport"/>
    <property type="evidence" value="ECO:0007669"/>
    <property type="project" value="UniProtKB-ARBA"/>
</dbReference>
<dbReference type="GO" id="GO:0015833">
    <property type="term" value="P:peptide transport"/>
    <property type="evidence" value="ECO:0007669"/>
    <property type="project" value="InterPro"/>
</dbReference>
<protein>
    <submittedName>
        <fullName evidence="8">Oligopeptide transport ATP-binding protein OppF</fullName>
    </submittedName>
</protein>
<dbReference type="PANTHER" id="PTHR43776:SF7">
    <property type="entry name" value="D,D-DIPEPTIDE TRANSPORT ATP-BINDING PROTEIN DDPF-RELATED"/>
    <property type="match status" value="1"/>
</dbReference>
<dbReference type="GO" id="GO:0016887">
    <property type="term" value="F:ATP hydrolysis activity"/>
    <property type="evidence" value="ECO:0007669"/>
    <property type="project" value="InterPro"/>
</dbReference>
<reference evidence="8" key="1">
    <citation type="submission" date="2016-12" db="EMBL/GenBank/DDBJ databases">
        <authorList>
            <person name="Moulin L."/>
        </authorList>
    </citation>
    <scope>NUCLEOTIDE SEQUENCE [LARGE SCALE GENOMIC DNA]</scope>
    <source>
        <strain evidence="8">STM 7183</strain>
    </source>
</reference>
<gene>
    <name evidence="8" type="primary">oppF</name>
    <name evidence="8" type="ORF">BN2476_680103</name>
</gene>
<dbReference type="Proteomes" id="UP000195569">
    <property type="component" value="Unassembled WGS sequence"/>
</dbReference>
<evidence type="ECO:0000256" key="2">
    <source>
        <dbReference type="ARBA" id="ARBA00022448"/>
    </source>
</evidence>
<evidence type="ECO:0000256" key="4">
    <source>
        <dbReference type="ARBA" id="ARBA00022519"/>
    </source>
</evidence>
<dbReference type="PROSITE" id="PS50893">
    <property type="entry name" value="ABC_TRANSPORTER_2"/>
    <property type="match status" value="1"/>
</dbReference>
<keyword evidence="9" id="KW-1185">Reference proteome</keyword>
<keyword evidence="3" id="KW-1003">Cell membrane</keyword>
<feature type="domain" description="ABC transporter" evidence="7">
    <location>
        <begin position="6"/>
        <end position="257"/>
    </location>
</feature>
<evidence type="ECO:0000256" key="5">
    <source>
        <dbReference type="ARBA" id="ARBA00022741"/>
    </source>
</evidence>
<keyword evidence="2" id="KW-0813">Transport</keyword>
<evidence type="ECO:0000313" key="8">
    <source>
        <dbReference type="EMBL" id="SIT49374.1"/>
    </source>
</evidence>
<dbReference type="PANTHER" id="PTHR43776">
    <property type="entry name" value="TRANSPORT ATP-BINDING PROTEIN"/>
    <property type="match status" value="1"/>
</dbReference>
<dbReference type="EMBL" id="CYGY02000068">
    <property type="protein sequence ID" value="SIT49374.1"/>
    <property type="molecule type" value="Genomic_DNA"/>
</dbReference>
<dbReference type="InterPro" id="IPR050319">
    <property type="entry name" value="ABC_transp_ATP-bind"/>
</dbReference>
<dbReference type="FunFam" id="3.40.50.300:FF:000016">
    <property type="entry name" value="Oligopeptide ABC transporter ATP-binding component"/>
    <property type="match status" value="1"/>
</dbReference>
<sequence>MMAPLLRVSNLNKVYGDKRLLFRKPGDAVRAVCDVSFEVGVAETFGLVGESGSGKSTVGRLISLLDTPTSGEIVFEGRSIFELRNRELRAFRRKVQIVFQDPYSSLSPRMRVGDFVAEPFIVHGVTKNRRELEERVARLFKMVGLDPVLMRRYPHEFSGGQRQRICIARAIALEPSFVVADEAITALDVSVQAQIVNLFEDLREQLGFAYTFIAHDLTMVRYLCQRVAVMRQGRIVEMGLTEDVFANPLHPYTRTLLAAIPRPDPALKRARYSTSTRPVPEAAESDRLVEVEANHFVLGSPCDPPMMNVA</sequence>
<comment type="similarity">
    <text evidence="1">Belongs to the ABC transporter superfamily.</text>
</comment>
<keyword evidence="4" id="KW-0997">Cell inner membrane</keyword>
<keyword evidence="4" id="KW-0472">Membrane</keyword>
<dbReference type="InterPro" id="IPR017871">
    <property type="entry name" value="ABC_transporter-like_CS"/>
</dbReference>
<evidence type="ECO:0000259" key="7">
    <source>
        <dbReference type="PROSITE" id="PS50893"/>
    </source>
</evidence>
<dbReference type="RefSeq" id="WP_087738395.1">
    <property type="nucleotide sequence ID" value="NZ_CYGY02000068.1"/>
</dbReference>
<proteinExistence type="inferred from homology"/>
<name>A0A1N7SPL3_9BURK</name>
<organism evidence="8 9">
    <name type="scientific">Paraburkholderia piptadeniae</name>
    <dbReference type="NCBI Taxonomy" id="1701573"/>
    <lineage>
        <taxon>Bacteria</taxon>
        <taxon>Pseudomonadati</taxon>
        <taxon>Pseudomonadota</taxon>
        <taxon>Betaproteobacteria</taxon>
        <taxon>Burkholderiales</taxon>
        <taxon>Burkholderiaceae</taxon>
        <taxon>Paraburkholderia</taxon>
    </lineage>
</organism>
<dbReference type="SUPFAM" id="SSF52540">
    <property type="entry name" value="P-loop containing nucleoside triphosphate hydrolases"/>
    <property type="match status" value="1"/>
</dbReference>
<evidence type="ECO:0000313" key="9">
    <source>
        <dbReference type="Proteomes" id="UP000195569"/>
    </source>
</evidence>
<dbReference type="InterPro" id="IPR013563">
    <property type="entry name" value="Oligopep_ABC_C"/>
</dbReference>
<dbReference type="Gene3D" id="3.40.50.300">
    <property type="entry name" value="P-loop containing nucleotide triphosphate hydrolases"/>
    <property type="match status" value="1"/>
</dbReference>
<dbReference type="SMART" id="SM00382">
    <property type="entry name" value="AAA"/>
    <property type="match status" value="1"/>
</dbReference>
<dbReference type="Pfam" id="PF08352">
    <property type="entry name" value="oligo_HPY"/>
    <property type="match status" value="1"/>
</dbReference>
<accession>A0A1N7SPL3</accession>
<dbReference type="GO" id="GO:0005524">
    <property type="term" value="F:ATP binding"/>
    <property type="evidence" value="ECO:0007669"/>
    <property type="project" value="UniProtKB-KW"/>
</dbReference>
<dbReference type="InterPro" id="IPR003593">
    <property type="entry name" value="AAA+_ATPase"/>
</dbReference>
<keyword evidence="5" id="KW-0547">Nucleotide-binding</keyword>
<evidence type="ECO:0000256" key="3">
    <source>
        <dbReference type="ARBA" id="ARBA00022475"/>
    </source>
</evidence>
<dbReference type="InterPro" id="IPR003439">
    <property type="entry name" value="ABC_transporter-like_ATP-bd"/>
</dbReference>
<dbReference type="AlphaFoldDB" id="A0A1N7SPL3"/>
<dbReference type="InterPro" id="IPR027417">
    <property type="entry name" value="P-loop_NTPase"/>
</dbReference>
<comment type="caution">
    <text evidence="8">The sequence shown here is derived from an EMBL/GenBank/DDBJ whole genome shotgun (WGS) entry which is preliminary data.</text>
</comment>
<dbReference type="OrthoDB" id="9802264at2"/>
<dbReference type="Pfam" id="PF00005">
    <property type="entry name" value="ABC_tran"/>
    <property type="match status" value="1"/>
</dbReference>
<keyword evidence="6 8" id="KW-0067">ATP-binding</keyword>
<dbReference type="PROSITE" id="PS00211">
    <property type="entry name" value="ABC_TRANSPORTER_1"/>
    <property type="match status" value="1"/>
</dbReference>